<comment type="caution">
    <text evidence="1">The sequence shown here is derived from an EMBL/GenBank/DDBJ whole genome shotgun (WGS) entry which is preliminary data.</text>
</comment>
<dbReference type="AlphaFoldDB" id="X1BIF5"/>
<feature type="non-terminal residue" evidence="1">
    <location>
        <position position="1"/>
    </location>
</feature>
<protein>
    <recommendedName>
        <fullName evidence="2">Nitronate monooxygenase domain-containing protein</fullName>
    </recommendedName>
</protein>
<organism evidence="1">
    <name type="scientific">marine sediment metagenome</name>
    <dbReference type="NCBI Taxonomy" id="412755"/>
    <lineage>
        <taxon>unclassified sequences</taxon>
        <taxon>metagenomes</taxon>
        <taxon>ecological metagenomes</taxon>
    </lineage>
</organism>
<name>X1BIF5_9ZZZZ</name>
<dbReference type="EMBL" id="BART01011346">
    <property type="protein sequence ID" value="GAG83883.1"/>
    <property type="molecule type" value="Genomic_DNA"/>
</dbReference>
<gene>
    <name evidence="1" type="ORF">S01H4_24214</name>
</gene>
<evidence type="ECO:0000313" key="1">
    <source>
        <dbReference type="EMBL" id="GAG83883.1"/>
    </source>
</evidence>
<sequence>IVGRGIFGPMRFLINPASLEVIDATIKGASDLYRGKPCASTDEIRRLEERGFRKLVDEDENESLMNAGVVAGRIHSIPTVHDLIQSIMTEAEEIILDMTENLIKKENPILE</sequence>
<dbReference type="Gene3D" id="3.20.20.70">
    <property type="entry name" value="Aldolase class I"/>
    <property type="match status" value="1"/>
</dbReference>
<reference evidence="1" key="1">
    <citation type="journal article" date="2014" name="Front. Microbiol.">
        <title>High frequency of phylogenetically diverse reductive dehalogenase-homologous genes in deep subseafloor sedimentary metagenomes.</title>
        <authorList>
            <person name="Kawai M."/>
            <person name="Futagami T."/>
            <person name="Toyoda A."/>
            <person name="Takaki Y."/>
            <person name="Nishi S."/>
            <person name="Hori S."/>
            <person name="Arai W."/>
            <person name="Tsubouchi T."/>
            <person name="Morono Y."/>
            <person name="Uchiyama I."/>
            <person name="Ito T."/>
            <person name="Fujiyama A."/>
            <person name="Inagaki F."/>
            <person name="Takami H."/>
        </authorList>
    </citation>
    <scope>NUCLEOTIDE SEQUENCE</scope>
    <source>
        <strain evidence="1">Expedition CK06-06</strain>
    </source>
</reference>
<evidence type="ECO:0008006" key="2">
    <source>
        <dbReference type="Google" id="ProtNLM"/>
    </source>
</evidence>
<accession>X1BIF5</accession>
<dbReference type="InterPro" id="IPR013785">
    <property type="entry name" value="Aldolase_TIM"/>
</dbReference>
<proteinExistence type="predicted"/>